<name>T1KTA4_TETUR</name>
<reference evidence="3" key="1">
    <citation type="submission" date="2011-08" db="EMBL/GenBank/DDBJ databases">
        <authorList>
            <person name="Rombauts S."/>
        </authorList>
    </citation>
    <scope>NUCLEOTIDE SEQUENCE</scope>
    <source>
        <strain evidence="3">London</strain>
    </source>
</reference>
<reference evidence="2" key="2">
    <citation type="submission" date="2015-06" db="UniProtKB">
        <authorList>
            <consortium name="EnsemblMetazoa"/>
        </authorList>
    </citation>
    <scope>IDENTIFICATION</scope>
</reference>
<evidence type="ECO:0000313" key="3">
    <source>
        <dbReference type="Proteomes" id="UP000015104"/>
    </source>
</evidence>
<feature type="transmembrane region" description="Helical" evidence="1">
    <location>
        <begin position="37"/>
        <end position="56"/>
    </location>
</feature>
<dbReference type="HOGENOM" id="CLU_2999057_0_0_1"/>
<sequence>MTIFIIGNKTIDQLYLYNCYHFLTNNNIDYQVKHRNWLTLVIMSSLNAHFITIIITR</sequence>
<protein>
    <submittedName>
        <fullName evidence="2">Uncharacterized protein</fullName>
    </submittedName>
</protein>
<keyword evidence="1" id="KW-0472">Membrane</keyword>
<organism evidence="2 3">
    <name type="scientific">Tetranychus urticae</name>
    <name type="common">Two-spotted spider mite</name>
    <dbReference type="NCBI Taxonomy" id="32264"/>
    <lineage>
        <taxon>Eukaryota</taxon>
        <taxon>Metazoa</taxon>
        <taxon>Ecdysozoa</taxon>
        <taxon>Arthropoda</taxon>
        <taxon>Chelicerata</taxon>
        <taxon>Arachnida</taxon>
        <taxon>Acari</taxon>
        <taxon>Acariformes</taxon>
        <taxon>Trombidiformes</taxon>
        <taxon>Prostigmata</taxon>
        <taxon>Eleutherengona</taxon>
        <taxon>Raphignathae</taxon>
        <taxon>Tetranychoidea</taxon>
        <taxon>Tetranychidae</taxon>
        <taxon>Tetranychus</taxon>
    </lineage>
</organism>
<accession>T1KTA4</accession>
<dbReference type="EnsemblMetazoa" id="tetur20g02510.1">
    <property type="protein sequence ID" value="tetur20g02510.1"/>
    <property type="gene ID" value="tetur20g02510"/>
</dbReference>
<keyword evidence="3" id="KW-1185">Reference proteome</keyword>
<proteinExistence type="predicted"/>
<dbReference type="Proteomes" id="UP000015104">
    <property type="component" value="Unassembled WGS sequence"/>
</dbReference>
<evidence type="ECO:0000313" key="2">
    <source>
        <dbReference type="EnsemblMetazoa" id="tetur20g02510.1"/>
    </source>
</evidence>
<evidence type="ECO:0000256" key="1">
    <source>
        <dbReference type="SAM" id="Phobius"/>
    </source>
</evidence>
<dbReference type="EMBL" id="CAEY01000519">
    <property type="status" value="NOT_ANNOTATED_CDS"/>
    <property type="molecule type" value="Genomic_DNA"/>
</dbReference>
<keyword evidence="1" id="KW-0812">Transmembrane</keyword>
<dbReference type="AlphaFoldDB" id="T1KTA4"/>
<keyword evidence="1" id="KW-1133">Transmembrane helix</keyword>